<dbReference type="AlphaFoldDB" id="A0A9D1KS37"/>
<reference evidence="2" key="2">
    <citation type="journal article" date="2021" name="PeerJ">
        <title>Extensive microbial diversity within the chicken gut microbiome revealed by metagenomics and culture.</title>
        <authorList>
            <person name="Gilroy R."/>
            <person name="Ravi A."/>
            <person name="Getino M."/>
            <person name="Pursley I."/>
            <person name="Horton D.L."/>
            <person name="Alikhan N.F."/>
            <person name="Baker D."/>
            <person name="Gharbi K."/>
            <person name="Hall N."/>
            <person name="Watson M."/>
            <person name="Adriaenssens E.M."/>
            <person name="Foster-Nyarko E."/>
            <person name="Jarju S."/>
            <person name="Secka A."/>
            <person name="Antonio M."/>
            <person name="Oren A."/>
            <person name="Chaudhuri R.R."/>
            <person name="La Ragione R."/>
            <person name="Hildebrand F."/>
            <person name="Pallen M.J."/>
        </authorList>
    </citation>
    <scope>NUCLEOTIDE SEQUENCE</scope>
    <source>
        <strain evidence="2">ChiBcec7-5410</strain>
    </source>
</reference>
<name>A0A9D1KS37_9FIRM</name>
<sequence length="135" mass="14281">MIQLAAEITAWFADIDEAELAARQLRQRGHGISSLKIRQPRPKGTDNGVPHPTALSFYGTAAGQSWMSGGSMATTPVLFPALMSDNDGTIGGQDGPAGRSDCLMVIRTGERHAQHNAAILTSLHAQNLHVVTGLP</sequence>
<protein>
    <submittedName>
        <fullName evidence="2">Uncharacterized protein</fullName>
    </submittedName>
</protein>
<gene>
    <name evidence="2" type="ORF">IAC43_06160</name>
</gene>
<proteinExistence type="predicted"/>
<organism evidence="2 3">
    <name type="scientific">Candidatus Faecivivens stercoripullorum</name>
    <dbReference type="NCBI Taxonomy" id="2840805"/>
    <lineage>
        <taxon>Bacteria</taxon>
        <taxon>Bacillati</taxon>
        <taxon>Bacillota</taxon>
        <taxon>Clostridia</taxon>
        <taxon>Eubacteriales</taxon>
        <taxon>Oscillospiraceae</taxon>
        <taxon>Oscillospiraceae incertae sedis</taxon>
        <taxon>Candidatus Faecivivens</taxon>
    </lineage>
</organism>
<reference evidence="2" key="1">
    <citation type="submission" date="2020-10" db="EMBL/GenBank/DDBJ databases">
        <authorList>
            <person name="Gilroy R."/>
        </authorList>
    </citation>
    <scope>NUCLEOTIDE SEQUENCE</scope>
    <source>
        <strain evidence="2">ChiBcec7-5410</strain>
    </source>
</reference>
<evidence type="ECO:0000313" key="2">
    <source>
        <dbReference type="EMBL" id="HIT94750.1"/>
    </source>
</evidence>
<evidence type="ECO:0000313" key="3">
    <source>
        <dbReference type="Proteomes" id="UP000824160"/>
    </source>
</evidence>
<comment type="caution">
    <text evidence="2">The sequence shown here is derived from an EMBL/GenBank/DDBJ whole genome shotgun (WGS) entry which is preliminary data.</text>
</comment>
<feature type="region of interest" description="Disordered" evidence="1">
    <location>
        <begin position="32"/>
        <end position="51"/>
    </location>
</feature>
<accession>A0A9D1KS37</accession>
<dbReference type="Proteomes" id="UP000824160">
    <property type="component" value="Unassembled WGS sequence"/>
</dbReference>
<dbReference type="EMBL" id="DVLW01000170">
    <property type="protein sequence ID" value="HIT94750.1"/>
    <property type="molecule type" value="Genomic_DNA"/>
</dbReference>
<evidence type="ECO:0000256" key="1">
    <source>
        <dbReference type="SAM" id="MobiDB-lite"/>
    </source>
</evidence>